<reference evidence="2" key="2">
    <citation type="submission" date="2015-01" db="EMBL/GenBank/DDBJ databases">
        <title>Evolutionary Origins and Diversification of the Mycorrhizal Mutualists.</title>
        <authorList>
            <consortium name="DOE Joint Genome Institute"/>
            <consortium name="Mycorrhizal Genomics Consortium"/>
            <person name="Kohler A."/>
            <person name="Kuo A."/>
            <person name="Nagy L.G."/>
            <person name="Floudas D."/>
            <person name="Copeland A."/>
            <person name="Barry K.W."/>
            <person name="Cichocki N."/>
            <person name="Veneault-Fourrey C."/>
            <person name="LaButti K."/>
            <person name="Lindquist E.A."/>
            <person name="Lipzen A."/>
            <person name="Lundell T."/>
            <person name="Morin E."/>
            <person name="Murat C."/>
            <person name="Riley R."/>
            <person name="Ohm R."/>
            <person name="Sun H."/>
            <person name="Tunlid A."/>
            <person name="Henrissat B."/>
            <person name="Grigoriev I.V."/>
            <person name="Hibbett D.S."/>
            <person name="Martin F."/>
        </authorList>
    </citation>
    <scope>NUCLEOTIDE SEQUENCE [LARGE SCALE GENOMIC DNA]</scope>
    <source>
        <strain evidence="2">Ve08.2h10</strain>
    </source>
</reference>
<dbReference type="AlphaFoldDB" id="A0A0D0DF88"/>
<dbReference type="HOGENOM" id="CLU_2606693_0_0_1"/>
<dbReference type="EMBL" id="KN826210">
    <property type="protein sequence ID" value="KIK79694.1"/>
    <property type="molecule type" value="Genomic_DNA"/>
</dbReference>
<sequence length="79" mass="9153">MILARQPSPRRWSTLQWPSFSIDKETKVEILQAVTSTHQSSLHHEGTLDSTRRHHFFECLYPRGCTCKVCCLPLDSEQP</sequence>
<name>A0A0D0DF88_9AGAM</name>
<organism evidence="1 2">
    <name type="scientific">Paxillus rubicundulus Ve08.2h10</name>
    <dbReference type="NCBI Taxonomy" id="930991"/>
    <lineage>
        <taxon>Eukaryota</taxon>
        <taxon>Fungi</taxon>
        <taxon>Dikarya</taxon>
        <taxon>Basidiomycota</taxon>
        <taxon>Agaricomycotina</taxon>
        <taxon>Agaricomycetes</taxon>
        <taxon>Agaricomycetidae</taxon>
        <taxon>Boletales</taxon>
        <taxon>Paxilineae</taxon>
        <taxon>Paxillaceae</taxon>
        <taxon>Paxillus</taxon>
    </lineage>
</organism>
<dbReference type="Proteomes" id="UP000054538">
    <property type="component" value="Unassembled WGS sequence"/>
</dbReference>
<reference evidence="1 2" key="1">
    <citation type="submission" date="2014-04" db="EMBL/GenBank/DDBJ databases">
        <authorList>
            <consortium name="DOE Joint Genome Institute"/>
            <person name="Kuo A."/>
            <person name="Kohler A."/>
            <person name="Jargeat P."/>
            <person name="Nagy L.G."/>
            <person name="Floudas D."/>
            <person name="Copeland A."/>
            <person name="Barry K.W."/>
            <person name="Cichocki N."/>
            <person name="Veneault-Fourrey C."/>
            <person name="LaButti K."/>
            <person name="Lindquist E.A."/>
            <person name="Lipzen A."/>
            <person name="Lundell T."/>
            <person name="Morin E."/>
            <person name="Murat C."/>
            <person name="Sun H."/>
            <person name="Tunlid A."/>
            <person name="Henrissat B."/>
            <person name="Grigoriev I.V."/>
            <person name="Hibbett D.S."/>
            <person name="Martin F."/>
            <person name="Nordberg H.P."/>
            <person name="Cantor M.N."/>
            <person name="Hua S.X."/>
        </authorList>
    </citation>
    <scope>NUCLEOTIDE SEQUENCE [LARGE SCALE GENOMIC DNA]</scope>
    <source>
        <strain evidence="1 2">Ve08.2h10</strain>
    </source>
</reference>
<evidence type="ECO:0000313" key="1">
    <source>
        <dbReference type="EMBL" id="KIK79694.1"/>
    </source>
</evidence>
<dbReference type="InParanoid" id="A0A0D0DF88"/>
<keyword evidence="2" id="KW-1185">Reference proteome</keyword>
<proteinExistence type="predicted"/>
<protein>
    <submittedName>
        <fullName evidence="1">Uncharacterized protein</fullName>
    </submittedName>
</protein>
<evidence type="ECO:0000313" key="2">
    <source>
        <dbReference type="Proteomes" id="UP000054538"/>
    </source>
</evidence>
<dbReference type="OrthoDB" id="10594368at2759"/>
<gene>
    <name evidence="1" type="ORF">PAXRUDRAFT_268409</name>
</gene>
<accession>A0A0D0DF88</accession>